<dbReference type="PANTHER" id="PTHR10851">
    <property type="entry name" value="PYRIDOXINE-5-PHOSPHATE OXIDASE"/>
    <property type="match status" value="1"/>
</dbReference>
<evidence type="ECO:0000256" key="4">
    <source>
        <dbReference type="ARBA" id="ARBA00023002"/>
    </source>
</evidence>
<comment type="caution">
    <text evidence="6">The sequence shown here is derived from an EMBL/GenBank/DDBJ whole genome shotgun (WGS) entry which is preliminary data.</text>
</comment>
<evidence type="ECO:0000256" key="1">
    <source>
        <dbReference type="ARBA" id="ARBA00001917"/>
    </source>
</evidence>
<dbReference type="Gene3D" id="2.30.110.10">
    <property type="entry name" value="Electron Transport, Fmn-binding Protein, Chain A"/>
    <property type="match status" value="1"/>
</dbReference>
<evidence type="ECO:0000259" key="5">
    <source>
        <dbReference type="Pfam" id="PF12766"/>
    </source>
</evidence>
<comment type="cofactor">
    <cofactor evidence="1">
        <name>FMN</name>
        <dbReference type="ChEBI" id="CHEBI:58210"/>
    </cofactor>
</comment>
<sequence length="189" mass="21824">MLFNENESLSEIWQTVVHELHRGALDPKHHFRFANLGTIGKYGPEVRTVVIRSIGKNLEFHCFTDYRSEKVADLTANPIGTLHFYHSQKRVQIRIKAEVEIHHQDAVAKDFWKKVPNEAQNAYTSTLAPGTPISDPEAGFDWAEKMDDQFFTVIKFIPQSIEALQLNGLRHLRILFSKKESWEGQWLVP</sequence>
<dbReference type="EMBL" id="JAKEVZ010000001">
    <property type="protein sequence ID" value="MCF1749857.1"/>
    <property type="molecule type" value="Genomic_DNA"/>
</dbReference>
<keyword evidence="3" id="KW-0288">FMN</keyword>
<protein>
    <submittedName>
        <fullName evidence="6">Pyridoxamine 5'-phosphate oxidase family protein</fullName>
    </submittedName>
</protein>
<organism evidence="6 7">
    <name type="scientific">Mariniradius sediminis</name>
    <dbReference type="NCBI Taxonomy" id="2909237"/>
    <lineage>
        <taxon>Bacteria</taxon>
        <taxon>Pseudomonadati</taxon>
        <taxon>Bacteroidota</taxon>
        <taxon>Cytophagia</taxon>
        <taxon>Cytophagales</taxon>
        <taxon>Cyclobacteriaceae</taxon>
        <taxon>Mariniradius</taxon>
    </lineage>
</organism>
<reference evidence="6 7" key="1">
    <citation type="submission" date="2022-01" db="EMBL/GenBank/DDBJ databases">
        <title>Mariniradius saccharolyticus sp. nov., isolated from sediment of a river.</title>
        <authorList>
            <person name="Liu H."/>
        </authorList>
    </citation>
    <scope>NUCLEOTIDE SEQUENCE [LARGE SCALE GENOMIC DNA]</scope>
    <source>
        <strain evidence="6 7">RY-2</strain>
    </source>
</reference>
<gene>
    <name evidence="6" type="ORF">L0U89_02140</name>
</gene>
<dbReference type="InterPro" id="IPR000659">
    <property type="entry name" value="Pyridox_Oxase"/>
</dbReference>
<evidence type="ECO:0000313" key="6">
    <source>
        <dbReference type="EMBL" id="MCF1749857.1"/>
    </source>
</evidence>
<keyword evidence="4" id="KW-0560">Oxidoreductase</keyword>
<keyword evidence="2" id="KW-0285">Flavoprotein</keyword>
<accession>A0ABS9BQA6</accession>
<dbReference type="Proteomes" id="UP001201449">
    <property type="component" value="Unassembled WGS sequence"/>
</dbReference>
<dbReference type="SUPFAM" id="SSF50475">
    <property type="entry name" value="FMN-binding split barrel"/>
    <property type="match status" value="1"/>
</dbReference>
<evidence type="ECO:0000313" key="7">
    <source>
        <dbReference type="Proteomes" id="UP001201449"/>
    </source>
</evidence>
<evidence type="ECO:0000256" key="3">
    <source>
        <dbReference type="ARBA" id="ARBA00022643"/>
    </source>
</evidence>
<name>A0ABS9BQA6_9BACT</name>
<dbReference type="PANTHER" id="PTHR10851:SF3">
    <property type="entry name" value="PYRIDOXINE_PYRIDOXAMINE 5'-PHOSPHATE OXIDASE 2"/>
    <property type="match status" value="1"/>
</dbReference>
<dbReference type="InterPro" id="IPR012349">
    <property type="entry name" value="Split_barrel_FMN-bd"/>
</dbReference>
<proteinExistence type="predicted"/>
<keyword evidence="7" id="KW-1185">Reference proteome</keyword>
<dbReference type="Pfam" id="PF12766">
    <property type="entry name" value="Pyridox_oxase_2"/>
    <property type="match status" value="1"/>
</dbReference>
<evidence type="ECO:0000256" key="2">
    <source>
        <dbReference type="ARBA" id="ARBA00022630"/>
    </source>
</evidence>
<dbReference type="InterPro" id="IPR024624">
    <property type="entry name" value="Pyridox_Oxase_Alr4036_FMN-bd"/>
</dbReference>
<dbReference type="RefSeq" id="WP_234860003.1">
    <property type="nucleotide sequence ID" value="NZ_JAKEVZ010000001.1"/>
</dbReference>
<feature type="domain" description="Pyridoxamine 5'-phosphate oxidase Alr4036 family FMN-binding" evidence="5">
    <location>
        <begin position="13"/>
        <end position="102"/>
    </location>
</feature>